<evidence type="ECO:0000256" key="3">
    <source>
        <dbReference type="ARBA" id="ARBA00006739"/>
    </source>
</evidence>
<evidence type="ECO:0000256" key="9">
    <source>
        <dbReference type="ARBA" id="ARBA00048689"/>
    </source>
</evidence>
<dbReference type="InterPro" id="IPR050256">
    <property type="entry name" value="Glycosyltransferase_2"/>
</dbReference>
<evidence type="ECO:0000256" key="2">
    <source>
        <dbReference type="ARBA" id="ARBA00001946"/>
    </source>
</evidence>
<dbReference type="Pfam" id="PF00535">
    <property type="entry name" value="Glycos_transf_2"/>
    <property type="match status" value="1"/>
</dbReference>
<feature type="domain" description="Glycosyltransferase 2-like" evidence="11">
    <location>
        <begin position="77"/>
        <end position="189"/>
    </location>
</feature>
<comment type="catalytic activity">
    <reaction evidence="10">
        <text>an NDP-alpha-D-glucose + (2R)-3-phosphoglycerate = (2R)-2-O-(alpha-D-glucopyranosyl)-3-phospho-glycerate + a ribonucleoside 5'-diphosphate + H(+)</text>
        <dbReference type="Rhea" id="RHEA:47244"/>
        <dbReference type="ChEBI" id="CHEBI:15378"/>
        <dbReference type="ChEBI" id="CHEBI:57930"/>
        <dbReference type="ChEBI" id="CHEBI:58272"/>
        <dbReference type="ChEBI" id="CHEBI:62600"/>
        <dbReference type="ChEBI" id="CHEBI:76533"/>
        <dbReference type="EC" id="2.4.1.266"/>
    </reaction>
    <physiologicalReaction direction="left-to-right" evidence="10">
        <dbReference type="Rhea" id="RHEA:47245"/>
    </physiologicalReaction>
</comment>
<comment type="caution">
    <text evidence="12">The sequence shown here is derived from an EMBL/GenBank/DDBJ whole genome shotgun (WGS) entry which is preliminary data.</text>
</comment>
<proteinExistence type="inferred from homology"/>
<keyword evidence="6" id="KW-0460">Magnesium</keyword>
<reference evidence="12 13" key="1">
    <citation type="submission" date="2018-11" db="EMBL/GenBank/DDBJ databases">
        <title>Trebonia kvetii gen.nov., sp.nov., a novel acidophilic actinobacterium, and proposal of the new actinobacterial family Treboniaceae fam. nov.</title>
        <authorList>
            <person name="Rapoport D."/>
            <person name="Sagova-Mareckova M."/>
            <person name="Sedlacek I."/>
            <person name="Provaznik J."/>
            <person name="Kralova S."/>
            <person name="Pavlinic D."/>
            <person name="Benes V."/>
            <person name="Kopecky J."/>
        </authorList>
    </citation>
    <scope>NUCLEOTIDE SEQUENCE [LARGE SCALE GENOMIC DNA]</scope>
    <source>
        <strain evidence="12 13">15Tr583</strain>
    </source>
</reference>
<sequence>MGKITYRILAPAVGSPIGQEGTARQTTSTAVQLNGSGWRYMSMTVWEWFEQRSYHHRDFAGLGEASGTRAERPTTTLIFPARNVAGTIGTILSIVEELRARTGLPDQVIVIDADSPDGTADVARAHGAEVYSENELMLGYGPAQGKGDAMWRALSVASGDIVMFADADTIDFEEHFVYGTLGPLLADPRLQFVKAAYRRPFKQGEEKILDGGGRVTELMAKPLLNLFYPELAGFVQPLAGEFAARREVLSSVPFFTGYGVEIGMLIDVLDQVGLESMAQVDLGTRQNRHQPLSSLTKMSSVVLRTVAAREDLGQRLDGVELGAGLDPSMPGLWELRPPDTYLHAVATDEGLRLDEQLNELVERPPLASLADGNALTATALFAPEGATTELLRGGALALSHACTSQ</sequence>
<comment type="cofactor">
    <cofactor evidence="2">
        <name>Mg(2+)</name>
        <dbReference type="ChEBI" id="CHEBI:18420"/>
    </cofactor>
</comment>
<name>A0A6P2C6R0_9ACTN</name>
<gene>
    <name evidence="12" type="ORF">EAS64_01710</name>
</gene>
<comment type="similarity">
    <text evidence="3">Belongs to the glycosyltransferase 2 family.</text>
</comment>
<dbReference type="OrthoDB" id="5011697at2"/>
<dbReference type="EC" id="2.4.1.266" evidence="7"/>
<evidence type="ECO:0000256" key="7">
    <source>
        <dbReference type="ARBA" id="ARBA00039022"/>
    </source>
</evidence>
<accession>A0A6P2C6R0</accession>
<dbReference type="InterPro" id="IPR001173">
    <property type="entry name" value="Glyco_trans_2-like"/>
</dbReference>
<dbReference type="EMBL" id="RPFW01000001">
    <property type="protein sequence ID" value="TVZ06185.1"/>
    <property type="molecule type" value="Genomic_DNA"/>
</dbReference>
<evidence type="ECO:0000256" key="1">
    <source>
        <dbReference type="ARBA" id="ARBA00001936"/>
    </source>
</evidence>
<organism evidence="12 13">
    <name type="scientific">Trebonia kvetii</name>
    <dbReference type="NCBI Taxonomy" id="2480626"/>
    <lineage>
        <taxon>Bacteria</taxon>
        <taxon>Bacillati</taxon>
        <taxon>Actinomycetota</taxon>
        <taxon>Actinomycetes</taxon>
        <taxon>Streptosporangiales</taxon>
        <taxon>Treboniaceae</taxon>
        <taxon>Trebonia</taxon>
    </lineage>
</organism>
<evidence type="ECO:0000256" key="10">
    <source>
        <dbReference type="ARBA" id="ARBA00048997"/>
    </source>
</evidence>
<evidence type="ECO:0000256" key="5">
    <source>
        <dbReference type="ARBA" id="ARBA00022679"/>
    </source>
</evidence>
<keyword evidence="5 12" id="KW-0808">Transferase</keyword>
<evidence type="ECO:0000259" key="11">
    <source>
        <dbReference type="Pfam" id="PF00535"/>
    </source>
</evidence>
<evidence type="ECO:0000256" key="8">
    <source>
        <dbReference type="ARBA" id="ARBA00040894"/>
    </source>
</evidence>
<keyword evidence="4 12" id="KW-0328">Glycosyltransferase</keyword>
<comment type="catalytic activity">
    <reaction evidence="9">
        <text>(2R)-3-phosphoglycerate + UDP-alpha-D-glucose = (2R)-2-O-(alpha-D-glucopyranosyl)-3-phospho-glycerate + UDP + H(+)</text>
        <dbReference type="Rhea" id="RHEA:31319"/>
        <dbReference type="ChEBI" id="CHEBI:15378"/>
        <dbReference type="ChEBI" id="CHEBI:58223"/>
        <dbReference type="ChEBI" id="CHEBI:58272"/>
        <dbReference type="ChEBI" id="CHEBI:58885"/>
        <dbReference type="ChEBI" id="CHEBI:62600"/>
        <dbReference type="EC" id="2.4.1.266"/>
    </reaction>
    <physiologicalReaction direction="left-to-right" evidence="9">
        <dbReference type="Rhea" id="RHEA:31320"/>
    </physiologicalReaction>
</comment>
<dbReference type="AlphaFoldDB" id="A0A6P2C6R0"/>
<evidence type="ECO:0000313" key="13">
    <source>
        <dbReference type="Proteomes" id="UP000460272"/>
    </source>
</evidence>
<dbReference type="Gene3D" id="3.90.550.10">
    <property type="entry name" value="Spore Coat Polysaccharide Biosynthesis Protein SpsA, Chain A"/>
    <property type="match status" value="1"/>
</dbReference>
<dbReference type="GO" id="GO:0016757">
    <property type="term" value="F:glycosyltransferase activity"/>
    <property type="evidence" value="ECO:0007669"/>
    <property type="project" value="UniProtKB-KW"/>
</dbReference>
<keyword evidence="13" id="KW-1185">Reference proteome</keyword>
<dbReference type="PANTHER" id="PTHR48090:SF10">
    <property type="entry name" value="GLUCOSYL-3-PHOSPHOGLYCERATE SYNTHASE"/>
    <property type="match status" value="1"/>
</dbReference>
<protein>
    <recommendedName>
        <fullName evidence="8">Glucosyl-3-phosphoglycerate synthase</fullName>
        <ecNumber evidence="7">2.4.1.266</ecNumber>
    </recommendedName>
</protein>
<dbReference type="InterPro" id="IPR029044">
    <property type="entry name" value="Nucleotide-diphossugar_trans"/>
</dbReference>
<evidence type="ECO:0000256" key="6">
    <source>
        <dbReference type="ARBA" id="ARBA00022842"/>
    </source>
</evidence>
<dbReference type="NCBIfam" id="NF010496">
    <property type="entry name" value="PRK13915.1"/>
    <property type="match status" value="1"/>
</dbReference>
<evidence type="ECO:0000313" key="12">
    <source>
        <dbReference type="EMBL" id="TVZ06185.1"/>
    </source>
</evidence>
<dbReference type="SUPFAM" id="SSF53448">
    <property type="entry name" value="Nucleotide-diphospho-sugar transferases"/>
    <property type="match status" value="1"/>
</dbReference>
<dbReference type="Proteomes" id="UP000460272">
    <property type="component" value="Unassembled WGS sequence"/>
</dbReference>
<evidence type="ECO:0000256" key="4">
    <source>
        <dbReference type="ARBA" id="ARBA00022676"/>
    </source>
</evidence>
<dbReference type="PANTHER" id="PTHR48090">
    <property type="entry name" value="UNDECAPRENYL-PHOSPHATE 4-DEOXY-4-FORMAMIDO-L-ARABINOSE TRANSFERASE-RELATED"/>
    <property type="match status" value="1"/>
</dbReference>
<comment type="cofactor">
    <cofactor evidence="1">
        <name>Mn(2+)</name>
        <dbReference type="ChEBI" id="CHEBI:29035"/>
    </cofactor>
</comment>